<dbReference type="InterPro" id="IPR029044">
    <property type="entry name" value="Nucleotide-diphossugar_trans"/>
</dbReference>
<dbReference type="PANTHER" id="PTHR22916:SF51">
    <property type="entry name" value="GLYCOSYLTRANSFERASE EPSH-RELATED"/>
    <property type="match status" value="1"/>
</dbReference>
<evidence type="ECO:0000256" key="1">
    <source>
        <dbReference type="ARBA" id="ARBA00022676"/>
    </source>
</evidence>
<dbReference type="SUPFAM" id="SSF53448">
    <property type="entry name" value="Nucleotide-diphospho-sugar transferases"/>
    <property type="match status" value="1"/>
</dbReference>
<reference evidence="4" key="1">
    <citation type="submission" date="2020-10" db="EMBL/GenBank/DDBJ databases">
        <authorList>
            <person name="Gilroy R."/>
        </authorList>
    </citation>
    <scope>NUCLEOTIDE SEQUENCE</scope>
    <source>
        <strain evidence="4">CHK195-15760</strain>
    </source>
</reference>
<dbReference type="InterPro" id="IPR001173">
    <property type="entry name" value="Glyco_trans_2-like"/>
</dbReference>
<feature type="domain" description="Glycosyltransferase 2-like" evidence="3">
    <location>
        <begin position="7"/>
        <end position="133"/>
    </location>
</feature>
<name>A0A9D1M189_9FIRM</name>
<gene>
    <name evidence="4" type="ORF">IAB70_03765</name>
</gene>
<accession>A0A9D1M189</accession>
<dbReference type="Proteomes" id="UP000824093">
    <property type="component" value="Unassembled WGS sequence"/>
</dbReference>
<organism evidence="4 5">
    <name type="scientific">Candidatus Merdicola faecigallinarum</name>
    <dbReference type="NCBI Taxonomy" id="2840862"/>
    <lineage>
        <taxon>Bacteria</taxon>
        <taxon>Bacillati</taxon>
        <taxon>Bacillota</taxon>
        <taxon>Clostridia</taxon>
        <taxon>Candidatus Merdicola</taxon>
    </lineage>
</organism>
<dbReference type="Gene3D" id="3.90.550.10">
    <property type="entry name" value="Spore Coat Polysaccharide Biosynthesis Protein SpsA, Chain A"/>
    <property type="match status" value="1"/>
</dbReference>
<reference evidence="4" key="2">
    <citation type="journal article" date="2021" name="PeerJ">
        <title>Extensive microbial diversity within the chicken gut microbiome revealed by metagenomics and culture.</title>
        <authorList>
            <person name="Gilroy R."/>
            <person name="Ravi A."/>
            <person name="Getino M."/>
            <person name="Pursley I."/>
            <person name="Horton D.L."/>
            <person name="Alikhan N.F."/>
            <person name="Baker D."/>
            <person name="Gharbi K."/>
            <person name="Hall N."/>
            <person name="Watson M."/>
            <person name="Adriaenssens E.M."/>
            <person name="Foster-Nyarko E."/>
            <person name="Jarju S."/>
            <person name="Secka A."/>
            <person name="Antonio M."/>
            <person name="Oren A."/>
            <person name="Chaudhuri R.R."/>
            <person name="La Ragione R."/>
            <person name="Hildebrand F."/>
            <person name="Pallen M.J."/>
        </authorList>
    </citation>
    <scope>NUCLEOTIDE SEQUENCE</scope>
    <source>
        <strain evidence="4">CHK195-15760</strain>
    </source>
</reference>
<dbReference type="GO" id="GO:0016757">
    <property type="term" value="F:glycosyltransferase activity"/>
    <property type="evidence" value="ECO:0007669"/>
    <property type="project" value="UniProtKB-KW"/>
</dbReference>
<dbReference type="AlphaFoldDB" id="A0A9D1M189"/>
<dbReference type="PANTHER" id="PTHR22916">
    <property type="entry name" value="GLYCOSYLTRANSFERASE"/>
    <property type="match status" value="1"/>
</dbReference>
<dbReference type="CDD" id="cd00761">
    <property type="entry name" value="Glyco_tranf_GTA_type"/>
    <property type="match status" value="1"/>
</dbReference>
<evidence type="ECO:0000259" key="3">
    <source>
        <dbReference type="Pfam" id="PF00535"/>
    </source>
</evidence>
<sequence>MKQKLISVIVPIYGVEKYLKKAIESIQNQTYKNLEIILVDDESKDNCGAICEEYAKKDSRIKVIHKKNGGQASARNAGLKIATGEYINFFDPDDYLEPTFFEYLMKLANKYNADITECSFRKFYENTGKEEYTFPQDEIEEIVTDNMGALNRLFSENWNIYLNAIVTWNKIYKKEILDKVKFSEVRIYEEFGTVYKMLYECKRFVTSNKSLYTYLQRDGSTLTRKFSDERLAMLDGYQQSADFFASQNLIDLELKAIKKYFATCMRFKGMIAELEEKEKLRLEKEINKRFNKMKKRLNQTLIREKKAYQEIANQFYNKEEEKEEAVCV</sequence>
<proteinExistence type="predicted"/>
<keyword evidence="2" id="KW-0808">Transferase</keyword>
<keyword evidence="1" id="KW-0328">Glycosyltransferase</keyword>
<comment type="caution">
    <text evidence="4">The sequence shown here is derived from an EMBL/GenBank/DDBJ whole genome shotgun (WGS) entry which is preliminary data.</text>
</comment>
<evidence type="ECO:0000313" key="4">
    <source>
        <dbReference type="EMBL" id="HIU51723.1"/>
    </source>
</evidence>
<evidence type="ECO:0000313" key="5">
    <source>
        <dbReference type="Proteomes" id="UP000824093"/>
    </source>
</evidence>
<dbReference type="EMBL" id="DVNH01000025">
    <property type="protein sequence ID" value="HIU51723.1"/>
    <property type="molecule type" value="Genomic_DNA"/>
</dbReference>
<protein>
    <submittedName>
        <fullName evidence="4">Glycosyltransferase</fullName>
    </submittedName>
</protein>
<evidence type="ECO:0000256" key="2">
    <source>
        <dbReference type="ARBA" id="ARBA00022679"/>
    </source>
</evidence>
<dbReference type="Pfam" id="PF00535">
    <property type="entry name" value="Glycos_transf_2"/>
    <property type="match status" value="1"/>
</dbReference>